<keyword evidence="4" id="KW-0238">DNA-binding</keyword>
<feature type="domain" description="RNA polymerase sigma factor 70 region 4 type 2" evidence="7">
    <location>
        <begin position="108"/>
        <end position="157"/>
    </location>
</feature>
<evidence type="ECO:0000313" key="9">
    <source>
        <dbReference type="Proteomes" id="UP000199584"/>
    </source>
</evidence>
<dbReference type="SUPFAM" id="SSF88659">
    <property type="entry name" value="Sigma3 and sigma4 domains of RNA polymerase sigma factors"/>
    <property type="match status" value="1"/>
</dbReference>
<dbReference type="Gene3D" id="1.10.10.10">
    <property type="entry name" value="Winged helix-like DNA-binding domain superfamily/Winged helix DNA-binding domain"/>
    <property type="match status" value="1"/>
</dbReference>
<dbReference type="GO" id="GO:0003677">
    <property type="term" value="F:DNA binding"/>
    <property type="evidence" value="ECO:0007669"/>
    <property type="project" value="UniProtKB-KW"/>
</dbReference>
<dbReference type="SUPFAM" id="SSF88946">
    <property type="entry name" value="Sigma2 domain of RNA polymerase sigma factors"/>
    <property type="match status" value="1"/>
</dbReference>
<dbReference type="STRING" id="39060.SAMN05660706_1316"/>
<dbReference type="OrthoDB" id="9784984at2"/>
<dbReference type="InterPro" id="IPR036388">
    <property type="entry name" value="WH-like_DNA-bd_sf"/>
</dbReference>
<evidence type="ECO:0000256" key="3">
    <source>
        <dbReference type="ARBA" id="ARBA00023082"/>
    </source>
</evidence>
<dbReference type="GO" id="GO:0016987">
    <property type="term" value="F:sigma factor activity"/>
    <property type="evidence" value="ECO:0007669"/>
    <property type="project" value="UniProtKB-KW"/>
</dbReference>
<evidence type="ECO:0000259" key="7">
    <source>
        <dbReference type="Pfam" id="PF08281"/>
    </source>
</evidence>
<dbReference type="GO" id="GO:0006352">
    <property type="term" value="P:DNA-templated transcription initiation"/>
    <property type="evidence" value="ECO:0007669"/>
    <property type="project" value="InterPro"/>
</dbReference>
<dbReference type="Gene3D" id="1.10.1740.10">
    <property type="match status" value="1"/>
</dbReference>
<name>A0A1I6E9X6_9FIRM</name>
<reference evidence="9" key="1">
    <citation type="submission" date="2016-10" db="EMBL/GenBank/DDBJ databases">
        <authorList>
            <person name="Varghese N."/>
            <person name="Submissions S."/>
        </authorList>
    </citation>
    <scope>NUCLEOTIDE SEQUENCE [LARGE SCALE GENOMIC DNA]</scope>
    <source>
        <strain evidence="9">DSM 3669</strain>
    </source>
</reference>
<dbReference type="InterPro" id="IPR013325">
    <property type="entry name" value="RNA_pol_sigma_r2"/>
</dbReference>
<dbReference type="EMBL" id="FOYM01000031">
    <property type="protein sequence ID" value="SFR14361.1"/>
    <property type="molecule type" value="Genomic_DNA"/>
</dbReference>
<evidence type="ECO:0000259" key="6">
    <source>
        <dbReference type="Pfam" id="PF04542"/>
    </source>
</evidence>
<dbReference type="InterPro" id="IPR013249">
    <property type="entry name" value="RNA_pol_sigma70_r4_t2"/>
</dbReference>
<proteinExistence type="inferred from homology"/>
<evidence type="ECO:0000256" key="1">
    <source>
        <dbReference type="ARBA" id="ARBA00010641"/>
    </source>
</evidence>
<comment type="similarity">
    <text evidence="1">Belongs to the sigma-70 factor family. ECF subfamily.</text>
</comment>
<protein>
    <submittedName>
        <fullName evidence="8">RNA polymerase sigma-70 factor, ECF subfamily</fullName>
    </submittedName>
</protein>
<dbReference type="AlphaFoldDB" id="A0A1I6E9X6"/>
<dbReference type="PANTHER" id="PTHR43133:SF8">
    <property type="entry name" value="RNA POLYMERASE SIGMA FACTOR HI_1459-RELATED"/>
    <property type="match status" value="1"/>
</dbReference>
<dbReference type="Proteomes" id="UP000199584">
    <property type="component" value="Unassembled WGS sequence"/>
</dbReference>
<dbReference type="CDD" id="cd06171">
    <property type="entry name" value="Sigma70_r4"/>
    <property type="match status" value="1"/>
</dbReference>
<gene>
    <name evidence="8" type="ORF">SAMN05660706_1316</name>
</gene>
<feature type="domain" description="RNA polymerase sigma-70 region 2" evidence="6">
    <location>
        <begin position="9"/>
        <end position="63"/>
    </location>
</feature>
<sequence length="172" mass="20160">MTVSTIEKLYRDYRVGVFRYLYRMGGDCHLAEELTQETFYRACVSLKNFHGESTLSTWLYRIAFYVYTGYLRGHPRDRHLPLDRNIPDRGRTGNPDRALEDAENRRLAGEALHRLPETYRAVIILRELEEMSFAEIGAVLNKSPSTVRVILFRARQKYRQLFNQLADGKNLL</sequence>
<organism evidence="8 9">
    <name type="scientific">Desulfoscipio geothermicus DSM 3669</name>
    <dbReference type="NCBI Taxonomy" id="1121426"/>
    <lineage>
        <taxon>Bacteria</taxon>
        <taxon>Bacillati</taxon>
        <taxon>Bacillota</taxon>
        <taxon>Clostridia</taxon>
        <taxon>Eubacteriales</taxon>
        <taxon>Desulfallaceae</taxon>
        <taxon>Desulfoscipio</taxon>
    </lineage>
</organism>
<keyword evidence="3" id="KW-0731">Sigma factor</keyword>
<dbReference type="PANTHER" id="PTHR43133">
    <property type="entry name" value="RNA POLYMERASE ECF-TYPE SIGMA FACTO"/>
    <property type="match status" value="1"/>
</dbReference>
<evidence type="ECO:0000256" key="5">
    <source>
        <dbReference type="ARBA" id="ARBA00023163"/>
    </source>
</evidence>
<dbReference type="NCBIfam" id="TIGR02937">
    <property type="entry name" value="sigma70-ECF"/>
    <property type="match status" value="1"/>
</dbReference>
<keyword evidence="2" id="KW-0805">Transcription regulation</keyword>
<dbReference type="InterPro" id="IPR014284">
    <property type="entry name" value="RNA_pol_sigma-70_dom"/>
</dbReference>
<keyword evidence="9" id="KW-1185">Reference proteome</keyword>
<evidence type="ECO:0000313" key="8">
    <source>
        <dbReference type="EMBL" id="SFR14361.1"/>
    </source>
</evidence>
<dbReference type="Pfam" id="PF08281">
    <property type="entry name" value="Sigma70_r4_2"/>
    <property type="match status" value="1"/>
</dbReference>
<dbReference type="InterPro" id="IPR007627">
    <property type="entry name" value="RNA_pol_sigma70_r2"/>
</dbReference>
<dbReference type="Pfam" id="PF04542">
    <property type="entry name" value="Sigma70_r2"/>
    <property type="match status" value="1"/>
</dbReference>
<keyword evidence="5" id="KW-0804">Transcription</keyword>
<evidence type="ECO:0000256" key="2">
    <source>
        <dbReference type="ARBA" id="ARBA00023015"/>
    </source>
</evidence>
<accession>A0A1I6E9X6</accession>
<dbReference type="InterPro" id="IPR013324">
    <property type="entry name" value="RNA_pol_sigma_r3/r4-like"/>
</dbReference>
<dbReference type="InterPro" id="IPR039425">
    <property type="entry name" value="RNA_pol_sigma-70-like"/>
</dbReference>
<evidence type="ECO:0000256" key="4">
    <source>
        <dbReference type="ARBA" id="ARBA00023125"/>
    </source>
</evidence>